<gene>
    <name evidence="1" type="ORF">B0H16DRAFT_1480006</name>
</gene>
<dbReference type="AlphaFoldDB" id="A0AAD7H4Q0"/>
<comment type="caution">
    <text evidence="1">The sequence shown here is derived from an EMBL/GenBank/DDBJ whole genome shotgun (WGS) entry which is preliminary data.</text>
</comment>
<dbReference type="SUPFAM" id="SSF81383">
    <property type="entry name" value="F-box domain"/>
    <property type="match status" value="1"/>
</dbReference>
<evidence type="ECO:0000313" key="1">
    <source>
        <dbReference type="EMBL" id="KAJ7711796.1"/>
    </source>
</evidence>
<evidence type="ECO:0000313" key="2">
    <source>
        <dbReference type="Proteomes" id="UP001215598"/>
    </source>
</evidence>
<dbReference type="InterPro" id="IPR032675">
    <property type="entry name" value="LRR_dom_sf"/>
</dbReference>
<dbReference type="EMBL" id="JARKIB010000385">
    <property type="protein sequence ID" value="KAJ7711796.1"/>
    <property type="molecule type" value="Genomic_DNA"/>
</dbReference>
<accession>A0AAD7H4Q0</accession>
<keyword evidence="2" id="KW-1185">Reference proteome</keyword>
<proteinExistence type="predicted"/>
<reference evidence="1" key="1">
    <citation type="submission" date="2023-03" db="EMBL/GenBank/DDBJ databases">
        <title>Massive genome expansion in bonnet fungi (Mycena s.s.) driven by repeated elements and novel gene families across ecological guilds.</title>
        <authorList>
            <consortium name="Lawrence Berkeley National Laboratory"/>
            <person name="Harder C.B."/>
            <person name="Miyauchi S."/>
            <person name="Viragh M."/>
            <person name="Kuo A."/>
            <person name="Thoen E."/>
            <person name="Andreopoulos B."/>
            <person name="Lu D."/>
            <person name="Skrede I."/>
            <person name="Drula E."/>
            <person name="Henrissat B."/>
            <person name="Morin E."/>
            <person name="Kohler A."/>
            <person name="Barry K."/>
            <person name="LaButti K."/>
            <person name="Morin E."/>
            <person name="Salamov A."/>
            <person name="Lipzen A."/>
            <person name="Mereny Z."/>
            <person name="Hegedus B."/>
            <person name="Baldrian P."/>
            <person name="Stursova M."/>
            <person name="Weitz H."/>
            <person name="Taylor A."/>
            <person name="Grigoriev I.V."/>
            <person name="Nagy L.G."/>
            <person name="Martin F."/>
            <person name="Kauserud H."/>
        </authorList>
    </citation>
    <scope>NUCLEOTIDE SEQUENCE</scope>
    <source>
        <strain evidence="1">CBHHK182m</strain>
    </source>
</reference>
<name>A0AAD7H4Q0_9AGAR</name>
<organism evidence="1 2">
    <name type="scientific">Mycena metata</name>
    <dbReference type="NCBI Taxonomy" id="1033252"/>
    <lineage>
        <taxon>Eukaryota</taxon>
        <taxon>Fungi</taxon>
        <taxon>Dikarya</taxon>
        <taxon>Basidiomycota</taxon>
        <taxon>Agaricomycotina</taxon>
        <taxon>Agaricomycetes</taxon>
        <taxon>Agaricomycetidae</taxon>
        <taxon>Agaricales</taxon>
        <taxon>Marasmiineae</taxon>
        <taxon>Mycenaceae</taxon>
        <taxon>Mycena</taxon>
    </lineage>
</organism>
<dbReference type="SUPFAM" id="SSF52047">
    <property type="entry name" value="RNI-like"/>
    <property type="match status" value="1"/>
</dbReference>
<evidence type="ECO:0008006" key="3">
    <source>
        <dbReference type="Google" id="ProtNLM"/>
    </source>
</evidence>
<dbReference type="Proteomes" id="UP001215598">
    <property type="component" value="Unassembled WGS sequence"/>
</dbReference>
<protein>
    <recommendedName>
        <fullName evidence="3">F-box domain-containing protein</fullName>
    </recommendedName>
</protein>
<dbReference type="Gene3D" id="3.80.10.10">
    <property type="entry name" value="Ribonuclease Inhibitor"/>
    <property type="match status" value="1"/>
</dbReference>
<dbReference type="InterPro" id="IPR036047">
    <property type="entry name" value="F-box-like_dom_sf"/>
</dbReference>
<sequence>MFRSSSPKPSLKKLQQDLLNSQKEIAALEALVVAVNPAHFDVHLLPITVLRAIFLYFLPLGSPLTLCWVCHRWRAVAMSTVNLWINPSFVLGSAFSSAGLDHTDRLEHCVREMCGWVDRGRTSSKVSMSIFRSTNTNYFEWSPPSFLEPLIRPYAECYRSLNLDVAQHQLHPLLDGRSHFPNLQSLSLHLPFLDLDLWLWHEGLSLSAPSLQILTITAGTVVLDSTVFNGFTTSFPWSQLDTLDMQDTLLDPPTWWEILSRCHSLRTGSFAVRPNPSRSREHPIILPNLTTLHIKFQTQFYPRTTTEIFDPRIFHPVSFPSVSYLHVAAKVDWSDPLSFIEWVRRQSATLRCLTLEVRLSDAALFEVLGFCRDLEQLTLYLPHGDVSQCRPAFQAIQQRALTKMRILTIISAAAIYVSARTARFSSLDGVVFDLVQTVMTWVALELRPGSELRLFADGEVLSELRTCLREGNDIVIISHVSDETSGGGVHADCTSLRIQQGSRILRI</sequence>